<dbReference type="EMBL" id="JH001060">
    <property type="protein sequence ID" value="EGV93321.1"/>
    <property type="molecule type" value="Genomic_DNA"/>
</dbReference>
<evidence type="ECO:0000313" key="2">
    <source>
        <dbReference type="EMBL" id="EGV93321.1"/>
    </source>
</evidence>
<evidence type="ECO:0000313" key="3">
    <source>
        <dbReference type="Proteomes" id="UP000001075"/>
    </source>
</evidence>
<feature type="compositionally biased region" description="Polar residues" evidence="1">
    <location>
        <begin position="66"/>
        <end position="78"/>
    </location>
</feature>
<protein>
    <submittedName>
        <fullName evidence="2">Uncharacterized protein</fullName>
    </submittedName>
</protein>
<name>G3I1A2_CRIGR</name>
<dbReference type="AlphaFoldDB" id="G3I1A2"/>
<accession>G3I1A2</accession>
<dbReference type="Proteomes" id="UP000001075">
    <property type="component" value="Unassembled WGS sequence"/>
</dbReference>
<evidence type="ECO:0000256" key="1">
    <source>
        <dbReference type="SAM" id="MobiDB-lite"/>
    </source>
</evidence>
<dbReference type="InParanoid" id="G3I1A2"/>
<feature type="region of interest" description="Disordered" evidence="1">
    <location>
        <begin position="59"/>
        <end position="78"/>
    </location>
</feature>
<sequence length="97" mass="10557">MSAPVLGSCSVFACSEGGHQYFHHMERRACIKAVICPSWQAFSSVLFNWSGEGRSASLACPRRQDPGSNPNPNNAVAIQTGSNKITKHSFANSIWLF</sequence>
<proteinExistence type="predicted"/>
<organism evidence="2 3">
    <name type="scientific">Cricetulus griseus</name>
    <name type="common">Chinese hamster</name>
    <name type="synonym">Cricetulus barabensis griseus</name>
    <dbReference type="NCBI Taxonomy" id="10029"/>
    <lineage>
        <taxon>Eukaryota</taxon>
        <taxon>Metazoa</taxon>
        <taxon>Chordata</taxon>
        <taxon>Craniata</taxon>
        <taxon>Vertebrata</taxon>
        <taxon>Euteleostomi</taxon>
        <taxon>Mammalia</taxon>
        <taxon>Eutheria</taxon>
        <taxon>Euarchontoglires</taxon>
        <taxon>Glires</taxon>
        <taxon>Rodentia</taxon>
        <taxon>Myomorpha</taxon>
        <taxon>Muroidea</taxon>
        <taxon>Cricetidae</taxon>
        <taxon>Cricetinae</taxon>
        <taxon>Cricetulus</taxon>
    </lineage>
</organism>
<gene>
    <name evidence="2" type="ORF">I79_017153</name>
</gene>
<reference evidence="3" key="1">
    <citation type="journal article" date="2011" name="Nat. Biotechnol.">
        <title>The genomic sequence of the Chinese hamster ovary (CHO)-K1 cell line.</title>
        <authorList>
            <person name="Xu X."/>
            <person name="Nagarajan H."/>
            <person name="Lewis N.E."/>
            <person name="Pan S."/>
            <person name="Cai Z."/>
            <person name="Liu X."/>
            <person name="Chen W."/>
            <person name="Xie M."/>
            <person name="Wang W."/>
            <person name="Hammond S."/>
            <person name="Andersen M.R."/>
            <person name="Neff N."/>
            <person name="Passarelli B."/>
            <person name="Koh W."/>
            <person name="Fan H.C."/>
            <person name="Wang J."/>
            <person name="Gui Y."/>
            <person name="Lee K.H."/>
            <person name="Betenbaugh M.J."/>
            <person name="Quake S.R."/>
            <person name="Famili I."/>
            <person name="Palsson B.O."/>
            <person name="Wang J."/>
        </authorList>
    </citation>
    <scope>NUCLEOTIDE SEQUENCE [LARGE SCALE GENOMIC DNA]</scope>
    <source>
        <strain evidence="3">CHO K1 cell line</strain>
    </source>
</reference>